<dbReference type="CDD" id="cd00171">
    <property type="entry name" value="Sec7"/>
    <property type="match status" value="1"/>
</dbReference>
<feature type="region of interest" description="Disordered" evidence="3">
    <location>
        <begin position="756"/>
        <end position="778"/>
    </location>
</feature>
<feature type="region of interest" description="Disordered" evidence="3">
    <location>
        <begin position="1526"/>
        <end position="1554"/>
    </location>
</feature>
<dbReference type="OrthoDB" id="10258608at2759"/>
<feature type="compositionally biased region" description="Polar residues" evidence="3">
    <location>
        <begin position="23"/>
        <end position="39"/>
    </location>
</feature>
<evidence type="ECO:0000259" key="4">
    <source>
        <dbReference type="PROSITE" id="PS50190"/>
    </source>
</evidence>
<dbReference type="PANTHER" id="PTHR10663:SF388">
    <property type="entry name" value="GOLGI-SPECIFIC BREFELDIN A-RESISTANCE GUANINE NUCLEOTIDE EXCHANGE FACTOR 1"/>
    <property type="match status" value="1"/>
</dbReference>
<dbReference type="GO" id="GO:0005085">
    <property type="term" value="F:guanyl-nucleotide exchange factor activity"/>
    <property type="evidence" value="ECO:0007669"/>
    <property type="project" value="InterPro"/>
</dbReference>
<evidence type="ECO:0000313" key="6">
    <source>
        <dbReference type="Proteomes" id="UP000837801"/>
    </source>
</evidence>
<dbReference type="GO" id="GO:0015031">
    <property type="term" value="P:protein transport"/>
    <property type="evidence" value="ECO:0007669"/>
    <property type="project" value="UniProtKB-KW"/>
</dbReference>
<keyword evidence="6" id="KW-1185">Reference proteome</keyword>
<feature type="domain" description="SEC7" evidence="4">
    <location>
        <begin position="616"/>
        <end position="844"/>
    </location>
</feature>
<dbReference type="Pfam" id="PF12783">
    <property type="entry name" value="Sec7-like_HUS"/>
    <property type="match status" value="1"/>
</dbReference>
<feature type="region of interest" description="Disordered" evidence="3">
    <location>
        <begin position="1597"/>
        <end position="1625"/>
    </location>
</feature>
<comment type="caution">
    <text evidence="5">The sequence shown here is derived from an EMBL/GenBank/DDBJ whole genome shotgun (WGS) entry which is preliminary data.</text>
</comment>
<dbReference type="InterPro" id="IPR035999">
    <property type="entry name" value="Sec7_dom_sf"/>
</dbReference>
<dbReference type="InterPro" id="IPR023394">
    <property type="entry name" value="Sec7_C_sf"/>
</dbReference>
<keyword evidence="1" id="KW-0813">Transport</keyword>
<dbReference type="Pfam" id="PF23325">
    <property type="entry name" value="TPR_28"/>
    <property type="match status" value="1"/>
</dbReference>
<dbReference type="Pfam" id="PF01369">
    <property type="entry name" value="Sec7"/>
    <property type="match status" value="1"/>
</dbReference>
<feature type="compositionally biased region" description="Basic and acidic residues" evidence="3">
    <location>
        <begin position="1526"/>
        <end position="1541"/>
    </location>
</feature>
<feature type="compositionally biased region" description="Basic and acidic residues" evidence="3">
    <location>
        <begin position="756"/>
        <end position="769"/>
    </location>
</feature>
<dbReference type="PROSITE" id="PS50190">
    <property type="entry name" value="SEC7"/>
    <property type="match status" value="1"/>
</dbReference>
<dbReference type="InterPro" id="IPR000904">
    <property type="entry name" value="Sec7_dom"/>
</dbReference>
<dbReference type="EMBL" id="CAKXYY010000007">
    <property type="protein sequence ID" value="CAH2352565.1"/>
    <property type="molecule type" value="Genomic_DNA"/>
</dbReference>
<feature type="compositionally biased region" description="Basic and acidic residues" evidence="3">
    <location>
        <begin position="339"/>
        <end position="350"/>
    </location>
</feature>
<dbReference type="Pfam" id="PF16213">
    <property type="entry name" value="DCB"/>
    <property type="match status" value="1"/>
</dbReference>
<organism evidence="5 6">
    <name type="scientific">[Candida] railenensis</name>
    <dbReference type="NCBI Taxonomy" id="45579"/>
    <lineage>
        <taxon>Eukaryota</taxon>
        <taxon>Fungi</taxon>
        <taxon>Dikarya</taxon>
        <taxon>Ascomycota</taxon>
        <taxon>Saccharomycotina</taxon>
        <taxon>Pichiomycetes</taxon>
        <taxon>Debaryomycetaceae</taxon>
        <taxon>Kurtzmaniella</taxon>
    </lineage>
</organism>
<feature type="compositionally biased region" description="Low complexity" evidence="3">
    <location>
        <begin position="980"/>
        <end position="996"/>
    </location>
</feature>
<evidence type="ECO:0000256" key="2">
    <source>
        <dbReference type="ARBA" id="ARBA00022927"/>
    </source>
</evidence>
<dbReference type="InterPro" id="IPR032629">
    <property type="entry name" value="DCB_dom"/>
</dbReference>
<reference evidence="5" key="1">
    <citation type="submission" date="2022-03" db="EMBL/GenBank/DDBJ databases">
        <authorList>
            <person name="Legras J.-L."/>
            <person name="Devillers H."/>
            <person name="Grondin C."/>
        </authorList>
    </citation>
    <scope>NUCLEOTIDE SEQUENCE</scope>
    <source>
        <strain evidence="5">CLIB 1423</strain>
    </source>
</reference>
<feature type="region of interest" description="Disordered" evidence="3">
    <location>
        <begin position="1"/>
        <end position="39"/>
    </location>
</feature>
<evidence type="ECO:0000256" key="3">
    <source>
        <dbReference type="SAM" id="MobiDB-lite"/>
    </source>
</evidence>
<feature type="region of interest" description="Disordered" evidence="3">
    <location>
        <begin position="331"/>
        <end position="360"/>
    </location>
</feature>
<dbReference type="GO" id="GO:0005794">
    <property type="term" value="C:Golgi apparatus"/>
    <property type="evidence" value="ECO:0007669"/>
    <property type="project" value="UniProtKB-ARBA"/>
</dbReference>
<feature type="compositionally biased region" description="Low complexity" evidence="3">
    <location>
        <begin position="1603"/>
        <end position="1615"/>
    </location>
</feature>
<dbReference type="Gene3D" id="1.10.1000.11">
    <property type="entry name" value="Arf Nucleotide-binding Site Opener,domain 2"/>
    <property type="match status" value="1"/>
</dbReference>
<dbReference type="InterPro" id="IPR056604">
    <property type="entry name" value="GBF1-like_TPR"/>
</dbReference>
<dbReference type="SMART" id="SM00222">
    <property type="entry name" value="Sec7"/>
    <property type="match status" value="1"/>
</dbReference>
<gene>
    <name evidence="5" type="ORF">CLIB1423_07S02454</name>
</gene>
<dbReference type="Proteomes" id="UP000837801">
    <property type="component" value="Unassembled WGS sequence"/>
</dbReference>
<dbReference type="GO" id="GO:0016192">
    <property type="term" value="P:vesicle-mediated transport"/>
    <property type="evidence" value="ECO:0007669"/>
    <property type="project" value="UniProtKB-ARBA"/>
</dbReference>
<protein>
    <submittedName>
        <fullName evidence="5">ARF guanine-nucleotide exchange factor 2</fullName>
    </submittedName>
</protein>
<accession>A0A9P0QPL7</accession>
<dbReference type="Gene3D" id="1.10.220.20">
    <property type="match status" value="1"/>
</dbReference>
<evidence type="ECO:0000313" key="5">
    <source>
        <dbReference type="EMBL" id="CAH2352565.1"/>
    </source>
</evidence>
<sequence>MIRSLMASPAPGASPRIGGSPAPSVSTPSYQRHTNSHATVQPRPHVNVCIDPVTLVINECMIISSAMRKSSRWSQSGVAAILGAGDMFGSHSNGNNDFDIDIHSLNGAMGGASGAGANGSSNIGGGNSSSSNTRIKSDSPLLSSFFQLRSILSEPSNGSSTTIDALDSLTLLQPFLLVIKSSSTSGHITSLALNSISKFLNYNIISMDSINIQNSAIQIISSLTHCRFEAADQNSDDAVLLKVLRLLEQILESDLSNLLPNEVVSEVVQTCLSLACNKKRSEVLRKSAEMSMFSITFRIFSQLKGLPLENVDDDLQTNFQNTQLPEDIIGGTENGSKIDLSRTESRKDSMEEGGVSSSATTATAVAESETSVNSISVVPSFGIVCINEFLGILISMISPTNQYQHMESTRVFALSLITTAIEVSGEEIVSHPSLMSLVSDSICKHDLQIMTTSDSPALLQASLQLFTTIAIVLGKHLKSQIELALTLIFRSILPSEVKNESSAKKATTNGGNNPVERLASSKEMLIESVSLLWTTSPLFFTNLFINYDCEFDRSDLSTLVLNYLCELSLPESASVTTDNVPPICLESVLSFVSSINDRIKKGSVQATSSSAQKSHKLIADKDQKMSFVKCTELLNKNPKQGIKALNEKGFIKDLDNIDEISQFFFTKSGRLNKKVLGEYLAKPSNSELLRKFIDLFEFEGLRVDEALRILLKTFRLPGESQQIERIVETFAEKYVKCQEEEDKKLAQSEANLAEKGEKDKKVGVSTEKEEGVEDENEEELVRPDKDAVFILSYSIIMLNTDQHNPQVKQQMTLDSYKRNLRGIYHRRDFPAWYLSKIYSSIRDREIIMPEEHHGTDKWFDDVWHNLISSQGDQIDNEQVDEEEFKDLELIIQFDKEIFKETVDNIISTLIRVFKEASDDHIITRLMSSIDKCASICIYFNLTDSIDKLINELADQTRLVDKKYRAGSEIASGVDGTVAGNTASDSTTNDNTNDESSFSMGDAASDRDEIPITQIQIDKGKADVITVSEMAVWFGREFKAQISMVVLFRLIKKVGFKVTSSWNSIVKIILTLFENCLINPNLFGDFQKKLNMTALPKVKPKYVINRSKPMKDSGLLSTFSSFLKGYSDVPPEPTDQEVESTLSTIDCVKSINIPSIFEIVATKSLPEDLAKFCNFFLNLLPVYHEVKTKRFYESEVLFIFEIAVCFSLLVNEKELIESVLQKLQNYNEHISKKGQLRLATYKLLLFRKGDSKDEETLVKTIKDLSEFDNEALVKNGLQLIPVLISLADHDSWCQEKVLSLATYWTIFRILSTVATHSRQITEFIFNLKEDDGLKAVHPGNFMVFLGLLDELSSLGAIGSQFEQQIQSNSNNPIEYPKDLIECSKKSITLTSELSSITSKDEFIGKDMSYSLYQALAHQCFNPCREIRTFAIGVLQSSILQIQIEDNKLHITSEGIFEFVLFPLLSELYKDEVLLTDPTGFNKTRVEVLSVVSKVYLNFTNNFQEGETENIWLGILDHMISYKELNQRQKELDQEQRQRERGKSASPAADGGSEDETELEVLKNLILVLQNNGVLTRERKELWDESSKRIHVLDPELKKSLLPDETVATPSAVPAPASEEDSKTSEK</sequence>
<feature type="region of interest" description="Disordered" evidence="3">
    <location>
        <begin position="976"/>
        <end position="1001"/>
    </location>
</feature>
<dbReference type="InterPro" id="IPR032691">
    <property type="entry name" value="Mon2/Sec7/BIG1-like_HUS"/>
</dbReference>
<dbReference type="PANTHER" id="PTHR10663">
    <property type="entry name" value="GUANYL-NUCLEOTIDE EXCHANGE FACTOR"/>
    <property type="match status" value="1"/>
</dbReference>
<name>A0A9P0QPL7_9ASCO</name>
<dbReference type="SUPFAM" id="SSF48425">
    <property type="entry name" value="Sec7 domain"/>
    <property type="match status" value="1"/>
</dbReference>
<dbReference type="GO" id="GO:0032012">
    <property type="term" value="P:regulation of ARF protein signal transduction"/>
    <property type="evidence" value="ECO:0007669"/>
    <property type="project" value="InterPro"/>
</dbReference>
<proteinExistence type="predicted"/>
<evidence type="ECO:0000256" key="1">
    <source>
        <dbReference type="ARBA" id="ARBA00022448"/>
    </source>
</evidence>
<keyword evidence="2" id="KW-0653">Protein transport</keyword>